<evidence type="ECO:0000256" key="3">
    <source>
        <dbReference type="ARBA" id="ARBA00022827"/>
    </source>
</evidence>
<feature type="site" description="Electron transfer via tryptophanyl radical" evidence="6">
    <location>
        <position position="398"/>
    </location>
</feature>
<feature type="non-terminal residue" evidence="9">
    <location>
        <position position="585"/>
    </location>
</feature>
<dbReference type="GO" id="GO:0032922">
    <property type="term" value="P:circadian regulation of gene expression"/>
    <property type="evidence" value="ECO:0007669"/>
    <property type="project" value="TreeGrafter"/>
</dbReference>
<dbReference type="GO" id="GO:0006139">
    <property type="term" value="P:nucleobase-containing compound metabolic process"/>
    <property type="evidence" value="ECO:0007669"/>
    <property type="project" value="UniProtKB-ARBA"/>
</dbReference>
<dbReference type="GO" id="GO:0005634">
    <property type="term" value="C:nucleus"/>
    <property type="evidence" value="ECO:0007669"/>
    <property type="project" value="TreeGrafter"/>
</dbReference>
<evidence type="ECO:0000313" key="10">
    <source>
        <dbReference type="Proteomes" id="UP000000759"/>
    </source>
</evidence>
<dbReference type="SUPFAM" id="SSF52425">
    <property type="entry name" value="Cryptochrome/photolyase, N-terminal domain"/>
    <property type="match status" value="1"/>
</dbReference>
<sequence length="585" mass="67112">MSNSDHGGKQRILAPAVQAHSLSRPAVVLFGTHDIRIHDNEALLLACHHNHVLPVFLWQVPVHHWGARGALQVVLKEALHQLSLQLSQESINLPLVCGNTADSVSELCKIASEIGASAVYWNREMTPESREMERHRATSLKQLDIAAVACQSALLYDVEKLELDEGFHGGHWGTLMPFKRACEKQLGKPDRPILMKESLACLYSVAPPPQDCKSVPIEELGFETVPPSTKWDEPIRERFPMIHYLAQRRLDHFLIKGLPLYESDRSRADMEYATSQLSVYLRIGIISPRELYWRIEDSSLSPEAKKTFARRLIWRELAYYQLFCFPKMRDRSIRKHYEASEWVTGDEEKGRFNAWKRGLTGYPLVDAGMRELYTTGYLTQSVRMVVASFLVEYLRVDWTKGAEWFHYTLADADSAINSMMWQNAGRSGIDQWNFVLSPENASQDPYGEYTRKWVPELSPLPLQYLQRPWQTFEGDLRMAGIVLGETYPHRIVQDLKGERQKSVESVLAMRRRSQEKNDENGYDLIDLPSGIETVVFTKKEYRIDRLGKVLQGKPKTATSTVKRRKTKRTTKTDGRRKNRLPSSLA</sequence>
<dbReference type="Pfam" id="PF00875">
    <property type="entry name" value="DNA_photolyase"/>
    <property type="match status" value="1"/>
</dbReference>
<feature type="binding site" evidence="5">
    <location>
        <position position="261"/>
    </location>
    <ligand>
        <name>FAD</name>
        <dbReference type="ChEBI" id="CHEBI:57692"/>
    </ligand>
</feature>
<feature type="region of interest" description="Disordered" evidence="7">
    <location>
        <begin position="552"/>
        <end position="585"/>
    </location>
</feature>
<dbReference type="OrthoDB" id="204690at2759"/>
<dbReference type="GeneID" id="7200297"/>
<feature type="binding site" evidence="5">
    <location>
        <position position="308"/>
    </location>
    <ligand>
        <name>FAD</name>
        <dbReference type="ChEBI" id="CHEBI:57692"/>
    </ligand>
</feature>
<evidence type="ECO:0000256" key="7">
    <source>
        <dbReference type="SAM" id="MobiDB-lite"/>
    </source>
</evidence>
<reference evidence="9 10" key="1">
    <citation type="journal article" date="2008" name="Nature">
        <title>The Phaeodactylum genome reveals the evolutionary history of diatom genomes.</title>
        <authorList>
            <person name="Bowler C."/>
            <person name="Allen A.E."/>
            <person name="Badger J.H."/>
            <person name="Grimwood J."/>
            <person name="Jabbari K."/>
            <person name="Kuo A."/>
            <person name="Maheswari U."/>
            <person name="Martens C."/>
            <person name="Maumus F."/>
            <person name="Otillar R.P."/>
            <person name="Rayko E."/>
            <person name="Salamov A."/>
            <person name="Vandepoele K."/>
            <person name="Beszteri B."/>
            <person name="Gruber A."/>
            <person name="Heijde M."/>
            <person name="Katinka M."/>
            <person name="Mock T."/>
            <person name="Valentin K."/>
            <person name="Verret F."/>
            <person name="Berges J.A."/>
            <person name="Brownlee C."/>
            <person name="Cadoret J.P."/>
            <person name="Chiovitti A."/>
            <person name="Choi C.J."/>
            <person name="Coesel S."/>
            <person name="De Martino A."/>
            <person name="Detter J.C."/>
            <person name="Durkin C."/>
            <person name="Falciatore A."/>
            <person name="Fournet J."/>
            <person name="Haruta M."/>
            <person name="Huysman M.J."/>
            <person name="Jenkins B.D."/>
            <person name="Jiroutova K."/>
            <person name="Jorgensen R.E."/>
            <person name="Joubert Y."/>
            <person name="Kaplan A."/>
            <person name="Kroger N."/>
            <person name="Kroth P.G."/>
            <person name="La Roche J."/>
            <person name="Lindquist E."/>
            <person name="Lommer M."/>
            <person name="Martin-Jezequel V."/>
            <person name="Lopez P.J."/>
            <person name="Lucas S."/>
            <person name="Mangogna M."/>
            <person name="McGinnis K."/>
            <person name="Medlin L.K."/>
            <person name="Montsant A."/>
            <person name="Oudot-Le Secq M.P."/>
            <person name="Napoli C."/>
            <person name="Obornik M."/>
            <person name="Parker M.S."/>
            <person name="Petit J.L."/>
            <person name="Porcel B.M."/>
            <person name="Poulsen N."/>
            <person name="Robison M."/>
            <person name="Rychlewski L."/>
            <person name="Rynearson T.A."/>
            <person name="Schmutz J."/>
            <person name="Shapiro H."/>
            <person name="Siaut M."/>
            <person name="Stanley M."/>
            <person name="Sussman M.R."/>
            <person name="Taylor A.R."/>
            <person name="Vardi A."/>
            <person name="von Dassow P."/>
            <person name="Vyverman W."/>
            <person name="Willis A."/>
            <person name="Wyrwicz L.S."/>
            <person name="Rokhsar D.S."/>
            <person name="Weissenbach J."/>
            <person name="Armbrust E.V."/>
            <person name="Green B.R."/>
            <person name="Van de Peer Y."/>
            <person name="Grigoriev I.V."/>
        </authorList>
    </citation>
    <scope>NUCLEOTIDE SEQUENCE [LARGE SCALE GENOMIC DNA]</scope>
    <source>
        <strain evidence="9 10">CCAP 1055/1</strain>
    </source>
</reference>
<dbReference type="Proteomes" id="UP000000759">
    <property type="component" value="Chromosome 6"/>
</dbReference>
<dbReference type="eggNOG" id="KOG0133">
    <property type="taxonomic scope" value="Eukaryota"/>
</dbReference>
<dbReference type="InterPro" id="IPR036134">
    <property type="entry name" value="Crypto/Photolyase_FAD-like_sf"/>
</dbReference>
<name>B7FWG0_PHATC</name>
<evidence type="ECO:0000259" key="8">
    <source>
        <dbReference type="PROSITE" id="PS51645"/>
    </source>
</evidence>
<organism evidence="9 10">
    <name type="scientific">Phaeodactylum tricornutum (strain CCAP 1055/1)</name>
    <dbReference type="NCBI Taxonomy" id="556484"/>
    <lineage>
        <taxon>Eukaryota</taxon>
        <taxon>Sar</taxon>
        <taxon>Stramenopiles</taxon>
        <taxon>Ochrophyta</taxon>
        <taxon>Bacillariophyta</taxon>
        <taxon>Bacillariophyceae</taxon>
        <taxon>Bacillariophycidae</taxon>
        <taxon>Naviculales</taxon>
        <taxon>Phaeodactylaceae</taxon>
        <taxon>Phaeodactylum</taxon>
    </lineage>
</organism>
<feature type="binding site" evidence="5">
    <location>
        <begin position="411"/>
        <end position="413"/>
    </location>
    <ligand>
        <name>FAD</name>
        <dbReference type="ChEBI" id="CHEBI:57692"/>
    </ligand>
</feature>
<feature type="site" description="Electron transfer via tryptophanyl radical" evidence="6">
    <location>
        <position position="421"/>
    </location>
</feature>
<feature type="domain" description="Photolyase/cryptochrome alpha/beta" evidence="8">
    <location>
        <begin position="25"/>
        <end position="155"/>
    </location>
</feature>
<keyword evidence="4" id="KW-0157">Chromophore</keyword>
<dbReference type="Pfam" id="PF03441">
    <property type="entry name" value="FAD_binding_7"/>
    <property type="match status" value="1"/>
</dbReference>
<dbReference type="KEGG" id="pti:PHATRDRAFT_54342"/>
<dbReference type="AlphaFoldDB" id="B7FWG0"/>
<dbReference type="PROSITE" id="PS00394">
    <property type="entry name" value="DNA_PHOTOLYASES_1_1"/>
    <property type="match status" value="1"/>
</dbReference>
<evidence type="ECO:0000256" key="1">
    <source>
        <dbReference type="ARBA" id="ARBA00005862"/>
    </source>
</evidence>
<comment type="cofactor">
    <cofactor evidence="5">
        <name>FAD</name>
        <dbReference type="ChEBI" id="CHEBI:57692"/>
    </cofactor>
    <text evidence="5">Binds 1 FAD per subunit.</text>
</comment>
<dbReference type="RefSeq" id="XP_002179379.1">
    <property type="nucleotide sequence ID" value="XM_002179343.2"/>
</dbReference>
<evidence type="ECO:0000256" key="2">
    <source>
        <dbReference type="ARBA" id="ARBA00022630"/>
    </source>
</evidence>
<evidence type="ECO:0000256" key="6">
    <source>
        <dbReference type="PIRSR" id="PIRSR602081-2"/>
    </source>
</evidence>
<evidence type="ECO:0000256" key="5">
    <source>
        <dbReference type="PIRSR" id="PIRSR602081-1"/>
    </source>
</evidence>
<dbReference type="InterPro" id="IPR014729">
    <property type="entry name" value="Rossmann-like_a/b/a_fold"/>
</dbReference>
<dbReference type="EMBL" id="CM000609">
    <property type="protein sequence ID" value="EEC49202.1"/>
    <property type="molecule type" value="Genomic_DNA"/>
</dbReference>
<feature type="site" description="Electron transfer via tryptophanyl radical" evidence="6">
    <location>
        <position position="342"/>
    </location>
</feature>
<dbReference type="SUPFAM" id="SSF48173">
    <property type="entry name" value="Cryptochrome/photolyase FAD-binding domain"/>
    <property type="match status" value="1"/>
</dbReference>
<dbReference type="PROSITE" id="PS51645">
    <property type="entry name" value="PHR_CRY_ALPHA_BETA"/>
    <property type="match status" value="1"/>
</dbReference>
<dbReference type="Gene3D" id="1.25.40.80">
    <property type="match status" value="1"/>
</dbReference>
<dbReference type="InterPro" id="IPR036155">
    <property type="entry name" value="Crypto/Photolyase_N_sf"/>
</dbReference>
<dbReference type="GO" id="GO:0003904">
    <property type="term" value="F:deoxyribodipyrimidine photo-lyase activity"/>
    <property type="evidence" value="ECO:0007669"/>
    <property type="project" value="TreeGrafter"/>
</dbReference>
<feature type="binding site" evidence="5">
    <location>
        <begin position="274"/>
        <end position="278"/>
    </location>
    <ligand>
        <name>FAD</name>
        <dbReference type="ChEBI" id="CHEBI:57692"/>
    </ligand>
</feature>
<dbReference type="Gene3D" id="3.40.50.620">
    <property type="entry name" value="HUPs"/>
    <property type="match status" value="1"/>
</dbReference>
<dbReference type="GO" id="GO:0071949">
    <property type="term" value="F:FAD binding"/>
    <property type="evidence" value="ECO:0007669"/>
    <property type="project" value="TreeGrafter"/>
</dbReference>
<dbReference type="GO" id="GO:0003677">
    <property type="term" value="F:DNA binding"/>
    <property type="evidence" value="ECO:0007669"/>
    <property type="project" value="TreeGrafter"/>
</dbReference>
<dbReference type="InterPro" id="IPR006050">
    <property type="entry name" value="DNA_photolyase_N"/>
</dbReference>
<comment type="similarity">
    <text evidence="1">Belongs to the DNA photolyase class-1 family.</text>
</comment>
<gene>
    <name evidence="9" type="ORF">PHATRDRAFT_54342</name>
</gene>
<dbReference type="InterPro" id="IPR005101">
    <property type="entry name" value="Cryptochr/Photolyase_FAD-bd"/>
</dbReference>
<keyword evidence="10" id="KW-1185">Reference proteome</keyword>
<evidence type="ECO:0000313" key="9">
    <source>
        <dbReference type="EMBL" id="EEC49202.1"/>
    </source>
</evidence>
<dbReference type="GO" id="GO:0043153">
    <property type="term" value="P:entrainment of circadian clock by photoperiod"/>
    <property type="evidence" value="ECO:0007669"/>
    <property type="project" value="TreeGrafter"/>
</dbReference>
<evidence type="ECO:0000256" key="4">
    <source>
        <dbReference type="ARBA" id="ARBA00022991"/>
    </source>
</evidence>
<dbReference type="GO" id="GO:0005737">
    <property type="term" value="C:cytoplasm"/>
    <property type="evidence" value="ECO:0007669"/>
    <property type="project" value="TreeGrafter"/>
</dbReference>
<dbReference type="InterPro" id="IPR018394">
    <property type="entry name" value="DNA_photolyase_1_CS_C"/>
</dbReference>
<dbReference type="Gene3D" id="1.10.579.10">
    <property type="entry name" value="DNA Cyclobutane Dipyrimidine Photolyase, subunit A, domain 3"/>
    <property type="match status" value="1"/>
</dbReference>
<dbReference type="InParanoid" id="B7FWG0"/>
<dbReference type="STRING" id="556484.B7FWG0"/>
<reference evidence="10" key="2">
    <citation type="submission" date="2008-08" db="EMBL/GenBank/DDBJ databases">
        <authorList>
            <consortium name="Diatom Consortium"/>
            <person name="Grigoriev I."/>
            <person name="Grimwood J."/>
            <person name="Kuo A."/>
            <person name="Otillar R.P."/>
            <person name="Salamov A."/>
            <person name="Detter J.C."/>
            <person name="Lindquist E."/>
            <person name="Shapiro H."/>
            <person name="Lucas S."/>
            <person name="Glavina del Rio T."/>
            <person name="Pitluck S."/>
            <person name="Rokhsar D."/>
            <person name="Bowler C."/>
        </authorList>
    </citation>
    <scope>GENOME REANNOTATION</scope>
    <source>
        <strain evidence="10">CCAP 1055/1</strain>
    </source>
</reference>
<dbReference type="HOGENOM" id="CLU_322508_0_0_1"/>
<accession>B7FWG0</accession>
<proteinExistence type="inferred from homology"/>
<protein>
    <recommendedName>
        <fullName evidence="8">Photolyase/cryptochrome alpha/beta domain-containing protein</fullName>
    </recommendedName>
</protein>
<dbReference type="PaxDb" id="2850-Phatr54342"/>
<keyword evidence="3 5" id="KW-0274">FAD</keyword>
<dbReference type="GO" id="GO:0006950">
    <property type="term" value="P:response to stress"/>
    <property type="evidence" value="ECO:0007669"/>
    <property type="project" value="UniProtKB-ARBA"/>
</dbReference>
<dbReference type="PANTHER" id="PTHR11455">
    <property type="entry name" value="CRYPTOCHROME"/>
    <property type="match status" value="1"/>
</dbReference>
<dbReference type="PRINTS" id="PR00147">
    <property type="entry name" value="DNAPHOTLYASE"/>
</dbReference>
<keyword evidence="2 5" id="KW-0285">Flavoprotein</keyword>
<dbReference type="InterPro" id="IPR002081">
    <property type="entry name" value="Cryptochrome/DNA_photolyase_1"/>
</dbReference>
<dbReference type="SMR" id="B7FWG0"/>
<dbReference type="PANTHER" id="PTHR11455:SF18">
    <property type="entry name" value="SI:CH1073-390K14.1"/>
    <property type="match status" value="1"/>
</dbReference>